<gene>
    <name evidence="1" type="ORF">CC86DRAFT_387156</name>
</gene>
<accession>A0A6A6ZI32</accession>
<dbReference type="OrthoDB" id="5425890at2759"/>
<proteinExistence type="predicted"/>
<organism evidence="1 2">
    <name type="scientific">Ophiobolus disseminans</name>
    <dbReference type="NCBI Taxonomy" id="1469910"/>
    <lineage>
        <taxon>Eukaryota</taxon>
        <taxon>Fungi</taxon>
        <taxon>Dikarya</taxon>
        <taxon>Ascomycota</taxon>
        <taxon>Pezizomycotina</taxon>
        <taxon>Dothideomycetes</taxon>
        <taxon>Pleosporomycetidae</taxon>
        <taxon>Pleosporales</taxon>
        <taxon>Pleosporineae</taxon>
        <taxon>Phaeosphaeriaceae</taxon>
        <taxon>Ophiobolus</taxon>
    </lineage>
</organism>
<evidence type="ECO:0000313" key="2">
    <source>
        <dbReference type="Proteomes" id="UP000799424"/>
    </source>
</evidence>
<name>A0A6A6ZI32_9PLEO</name>
<keyword evidence="2" id="KW-1185">Reference proteome</keyword>
<evidence type="ECO:0000313" key="1">
    <source>
        <dbReference type="EMBL" id="KAF2820700.1"/>
    </source>
</evidence>
<reference evidence="1" key="1">
    <citation type="journal article" date="2020" name="Stud. Mycol.">
        <title>101 Dothideomycetes genomes: a test case for predicting lifestyles and emergence of pathogens.</title>
        <authorList>
            <person name="Haridas S."/>
            <person name="Albert R."/>
            <person name="Binder M."/>
            <person name="Bloem J."/>
            <person name="Labutti K."/>
            <person name="Salamov A."/>
            <person name="Andreopoulos B."/>
            <person name="Baker S."/>
            <person name="Barry K."/>
            <person name="Bills G."/>
            <person name="Bluhm B."/>
            <person name="Cannon C."/>
            <person name="Castanera R."/>
            <person name="Culley D."/>
            <person name="Daum C."/>
            <person name="Ezra D."/>
            <person name="Gonzalez J."/>
            <person name="Henrissat B."/>
            <person name="Kuo A."/>
            <person name="Liang C."/>
            <person name="Lipzen A."/>
            <person name="Lutzoni F."/>
            <person name="Magnuson J."/>
            <person name="Mondo S."/>
            <person name="Nolan M."/>
            <person name="Ohm R."/>
            <person name="Pangilinan J."/>
            <person name="Park H.-J."/>
            <person name="Ramirez L."/>
            <person name="Alfaro M."/>
            <person name="Sun H."/>
            <person name="Tritt A."/>
            <person name="Yoshinaga Y."/>
            <person name="Zwiers L.-H."/>
            <person name="Turgeon B."/>
            <person name="Goodwin S."/>
            <person name="Spatafora J."/>
            <person name="Crous P."/>
            <person name="Grigoriev I."/>
        </authorList>
    </citation>
    <scope>NUCLEOTIDE SEQUENCE</scope>
    <source>
        <strain evidence="1">CBS 113818</strain>
    </source>
</reference>
<protein>
    <submittedName>
        <fullName evidence="1">Uncharacterized protein</fullName>
    </submittedName>
</protein>
<dbReference type="Proteomes" id="UP000799424">
    <property type="component" value="Unassembled WGS sequence"/>
</dbReference>
<dbReference type="AlphaFoldDB" id="A0A6A6ZI32"/>
<sequence length="189" mass="20494">MDKIGIMLSMLNSVKVLVGKDDTQAYRGARVKRTMVTAVECISADGRCLDPMVERIERGGVNPVRKQHFTYLYSPARTYLAKIALLGDQNTFLAKINNEGKARQSTDSKILGTAKVMRYEDLKKAGAERVVKDAKKAEKQARKAIKEAGNVANAISEAKGASAGKNARGRKRKSAVLEAAAAEPMAKVV</sequence>
<dbReference type="EMBL" id="MU006240">
    <property type="protein sequence ID" value="KAF2820700.1"/>
    <property type="molecule type" value="Genomic_DNA"/>
</dbReference>